<name>A0AAD7C1R0_9AGAR</name>
<dbReference type="AlphaFoldDB" id="A0AAD7C1R0"/>
<evidence type="ECO:0008006" key="3">
    <source>
        <dbReference type="Google" id="ProtNLM"/>
    </source>
</evidence>
<dbReference type="Gene3D" id="3.80.10.10">
    <property type="entry name" value="Ribonuclease Inhibitor"/>
    <property type="match status" value="1"/>
</dbReference>
<protein>
    <recommendedName>
        <fullName evidence="3">F-box domain-containing protein</fullName>
    </recommendedName>
</protein>
<evidence type="ECO:0000313" key="1">
    <source>
        <dbReference type="EMBL" id="KAJ7635115.1"/>
    </source>
</evidence>
<accession>A0AAD7C1R0</accession>
<evidence type="ECO:0000313" key="2">
    <source>
        <dbReference type="Proteomes" id="UP001221142"/>
    </source>
</evidence>
<dbReference type="SUPFAM" id="SSF52047">
    <property type="entry name" value="RNI-like"/>
    <property type="match status" value="1"/>
</dbReference>
<proteinExistence type="predicted"/>
<organism evidence="1 2">
    <name type="scientific">Roridomyces roridus</name>
    <dbReference type="NCBI Taxonomy" id="1738132"/>
    <lineage>
        <taxon>Eukaryota</taxon>
        <taxon>Fungi</taxon>
        <taxon>Dikarya</taxon>
        <taxon>Basidiomycota</taxon>
        <taxon>Agaricomycotina</taxon>
        <taxon>Agaricomycetes</taxon>
        <taxon>Agaricomycetidae</taxon>
        <taxon>Agaricales</taxon>
        <taxon>Marasmiineae</taxon>
        <taxon>Mycenaceae</taxon>
        <taxon>Roridomyces</taxon>
    </lineage>
</organism>
<keyword evidence="2" id="KW-1185">Reference proteome</keyword>
<dbReference type="InterPro" id="IPR032675">
    <property type="entry name" value="LRR_dom_sf"/>
</dbReference>
<reference evidence="1" key="1">
    <citation type="submission" date="2023-03" db="EMBL/GenBank/DDBJ databases">
        <title>Massive genome expansion in bonnet fungi (Mycena s.s.) driven by repeated elements and novel gene families across ecological guilds.</title>
        <authorList>
            <consortium name="Lawrence Berkeley National Laboratory"/>
            <person name="Harder C.B."/>
            <person name="Miyauchi S."/>
            <person name="Viragh M."/>
            <person name="Kuo A."/>
            <person name="Thoen E."/>
            <person name="Andreopoulos B."/>
            <person name="Lu D."/>
            <person name="Skrede I."/>
            <person name="Drula E."/>
            <person name="Henrissat B."/>
            <person name="Morin E."/>
            <person name="Kohler A."/>
            <person name="Barry K."/>
            <person name="LaButti K."/>
            <person name="Morin E."/>
            <person name="Salamov A."/>
            <person name="Lipzen A."/>
            <person name="Mereny Z."/>
            <person name="Hegedus B."/>
            <person name="Baldrian P."/>
            <person name="Stursova M."/>
            <person name="Weitz H."/>
            <person name="Taylor A."/>
            <person name="Grigoriev I.V."/>
            <person name="Nagy L.G."/>
            <person name="Martin F."/>
            <person name="Kauserud H."/>
        </authorList>
    </citation>
    <scope>NUCLEOTIDE SEQUENCE</scope>
    <source>
        <strain evidence="1">9284</strain>
    </source>
</reference>
<comment type="caution">
    <text evidence="1">The sequence shown here is derived from an EMBL/GenBank/DDBJ whole genome shotgun (WGS) entry which is preliminary data.</text>
</comment>
<dbReference type="Proteomes" id="UP001221142">
    <property type="component" value="Unassembled WGS sequence"/>
</dbReference>
<gene>
    <name evidence="1" type="ORF">FB45DRAFT_910818</name>
</gene>
<sequence>MQLALELLQTILSLLERPELLVVRMANQTLRTLATPLALQEVGVRDTVASAERFIALKESASQDIIQSVRNVVFRDSTDGWTDVPDEESRLVQVPRAMSDLNSVFPQLTALRLEFTEFFYEDVFSDTESTYWLKLQHAILEAVTSTRLKSLTLYNLITMPSPLFASDAFAAFLSPLETLDIETLGPDTLTEGVFSAEPLDEFWAQMGGVLSAAQSVSSLRLHSHELLGAFPTLTLPIKPFPNLTSLHLTGLCAQNEGIESFLLLHASTLQCLTLNKCPLYGDEREYARPWAAVIHTLDSDAGLTELVELNVDEETMGYCYIDPGWGIMTTDMEDEAEEALRVDREDDLRALEAWREAVERRRMTRD</sequence>
<dbReference type="EMBL" id="JARKIF010000007">
    <property type="protein sequence ID" value="KAJ7635115.1"/>
    <property type="molecule type" value="Genomic_DNA"/>
</dbReference>